<protein>
    <submittedName>
        <fullName evidence="1">Unannotated protein</fullName>
    </submittedName>
</protein>
<dbReference type="AlphaFoldDB" id="A0A6J6F742"/>
<dbReference type="EMBL" id="CAEZTS010000115">
    <property type="protein sequence ID" value="CAB4584641.1"/>
    <property type="molecule type" value="Genomic_DNA"/>
</dbReference>
<name>A0A6J6F742_9ZZZZ</name>
<gene>
    <name evidence="1" type="ORF">UFOPK1722_01263</name>
</gene>
<dbReference type="GO" id="GO:0016705">
    <property type="term" value="F:oxidoreductase activity, acting on paired donors, with incorporation or reduction of molecular oxygen"/>
    <property type="evidence" value="ECO:0007669"/>
    <property type="project" value="InterPro"/>
</dbReference>
<dbReference type="InterPro" id="IPR036661">
    <property type="entry name" value="Luciferase-like_sf"/>
</dbReference>
<sequence>MLAFLYSTPAYQRSLELFGWPELGPRLRTMTRNGDWGSLGSLMSDEVLDTVLPAGTWDELPTILEQWYSGLVDGLLIQPPDDPALDARFAETLRAIGSIRPRLG</sequence>
<dbReference type="Gene3D" id="3.20.20.30">
    <property type="entry name" value="Luciferase-like domain"/>
    <property type="match status" value="1"/>
</dbReference>
<organism evidence="1">
    <name type="scientific">freshwater metagenome</name>
    <dbReference type="NCBI Taxonomy" id="449393"/>
    <lineage>
        <taxon>unclassified sequences</taxon>
        <taxon>metagenomes</taxon>
        <taxon>ecological metagenomes</taxon>
    </lineage>
</organism>
<dbReference type="SUPFAM" id="SSF51679">
    <property type="entry name" value="Bacterial luciferase-like"/>
    <property type="match status" value="1"/>
</dbReference>
<proteinExistence type="predicted"/>
<reference evidence="1" key="1">
    <citation type="submission" date="2020-05" db="EMBL/GenBank/DDBJ databases">
        <authorList>
            <person name="Chiriac C."/>
            <person name="Salcher M."/>
            <person name="Ghai R."/>
            <person name="Kavagutti S V."/>
        </authorList>
    </citation>
    <scope>NUCLEOTIDE SEQUENCE</scope>
</reference>
<accession>A0A6J6F742</accession>
<evidence type="ECO:0000313" key="1">
    <source>
        <dbReference type="EMBL" id="CAB4584641.1"/>
    </source>
</evidence>